<dbReference type="AlphaFoldDB" id="A0A8D8HYK9"/>
<name>A0A8D8HYK9_CULPI</name>
<evidence type="ECO:0000313" key="1">
    <source>
        <dbReference type="EMBL" id="CAG6542582.1"/>
    </source>
</evidence>
<protein>
    <submittedName>
        <fullName evidence="1">(northern house mosquito) hypothetical protein</fullName>
    </submittedName>
</protein>
<proteinExistence type="predicted"/>
<organism evidence="1">
    <name type="scientific">Culex pipiens</name>
    <name type="common">House mosquito</name>
    <dbReference type="NCBI Taxonomy" id="7175"/>
    <lineage>
        <taxon>Eukaryota</taxon>
        <taxon>Metazoa</taxon>
        <taxon>Ecdysozoa</taxon>
        <taxon>Arthropoda</taxon>
        <taxon>Hexapoda</taxon>
        <taxon>Insecta</taxon>
        <taxon>Pterygota</taxon>
        <taxon>Neoptera</taxon>
        <taxon>Endopterygota</taxon>
        <taxon>Diptera</taxon>
        <taxon>Nematocera</taxon>
        <taxon>Culicoidea</taxon>
        <taxon>Culicidae</taxon>
        <taxon>Culicinae</taxon>
        <taxon>Culicini</taxon>
        <taxon>Culex</taxon>
        <taxon>Culex</taxon>
    </lineage>
</organism>
<accession>A0A8D8HYK9</accession>
<sequence length="149" mass="15649">MLFFNPSRFQAGSGHEIVRSSSCDVPLAFVPRVRQPVQLTNPDRAQHRRFHRGGGGGGGRFLFGRLQGAPFPLPFGVLGQPQLVLLVRFGGPLLAHPFGVFGQPLEPGRFAFTAESSLGLGQIRTGASALMVGVAAAAGAVGCDRWGGV</sequence>
<reference evidence="1" key="1">
    <citation type="submission" date="2021-05" db="EMBL/GenBank/DDBJ databases">
        <authorList>
            <person name="Alioto T."/>
            <person name="Alioto T."/>
            <person name="Gomez Garrido J."/>
        </authorList>
    </citation>
    <scope>NUCLEOTIDE SEQUENCE</scope>
</reference>
<dbReference type="EMBL" id="HBUE01333353">
    <property type="protein sequence ID" value="CAG6594689.1"/>
    <property type="molecule type" value="Transcribed_RNA"/>
</dbReference>
<dbReference type="EMBL" id="HBUE01226603">
    <property type="protein sequence ID" value="CAG6542582.1"/>
    <property type="molecule type" value="Transcribed_RNA"/>
</dbReference>